<keyword evidence="6" id="KW-0067">ATP-binding</keyword>
<dbReference type="SUPFAM" id="SSF52540">
    <property type="entry name" value="P-loop containing nucleoside triphosphate hydrolases"/>
    <property type="match status" value="1"/>
</dbReference>
<dbReference type="GO" id="GO:0005524">
    <property type="term" value="F:ATP binding"/>
    <property type="evidence" value="ECO:0007669"/>
    <property type="project" value="UniProtKB-KW"/>
</dbReference>
<keyword evidence="1" id="KW-0244">Early protein</keyword>
<evidence type="ECO:0000256" key="3">
    <source>
        <dbReference type="ARBA" id="ARBA00022679"/>
    </source>
</evidence>
<evidence type="ECO:0000256" key="6">
    <source>
        <dbReference type="ARBA" id="ARBA00022840"/>
    </source>
</evidence>
<protein>
    <submittedName>
        <fullName evidence="7">Thymidine kinase</fullName>
    </submittedName>
</protein>
<keyword evidence="4" id="KW-0547">Nucleotide-binding</keyword>
<dbReference type="InterPro" id="IPR027417">
    <property type="entry name" value="P-loop_NTPase"/>
</dbReference>
<evidence type="ECO:0000256" key="5">
    <source>
        <dbReference type="ARBA" id="ARBA00022777"/>
    </source>
</evidence>
<accession>A0AAU0K6N8</accession>
<keyword evidence="2" id="KW-0237">DNA synthesis</keyword>
<keyword evidence="3" id="KW-0808">Transferase</keyword>
<sequence>MRIYVDGPFGVGKTTTIRALTDGAFDAPVLVVKEPMKYWRCFFTDLVSAVYDTSERARAGELSEHHVSAIMASIQARFSDPFTALHERVANRFGFVSGIIGQPDMVLVFDRHPLASVLCFPLARYLLGECSVEMVLSLSARLPHEPPGGNMLIADLEDEEEHVRRLTRRARPGEIVNVNTLRAIRVVYNMFINTVDYAASLCRYTEGEWEDDWCRLPWFEDGDKNALLAPDYVVRRPQIPSAGATILAILKRRELCDSDGNAMRVHAWRIEAILRKIRHLHVGKIRLDGKTSEECVSAFRNETRDMIMTRVSFNDLYAIEADVEDFNRELGAADDAQTLDSTTGRE</sequence>
<dbReference type="InterPro" id="IPR001889">
    <property type="entry name" value="Herpes_TK"/>
</dbReference>
<dbReference type="Gene3D" id="3.40.50.300">
    <property type="entry name" value="P-loop containing nucleotide triphosphate hydrolases"/>
    <property type="match status" value="1"/>
</dbReference>
<reference evidence="7" key="1">
    <citation type="submission" date="2024-06" db="EMBL/GenBank/DDBJ databases">
        <title>Multidecadal high mortality disease events in Australian domestic geese associated with an alphaherpesvirus, designated Anatid alphaherpesvirus 2.</title>
        <authorList>
            <person name="Kelly-Bosma M."/>
            <person name="Neave M.J."/>
        </authorList>
    </citation>
    <scope>NUCLEOTIDE SEQUENCE</scope>
    <source>
        <strain evidence="7">ACDP 22-00165</strain>
    </source>
</reference>
<dbReference type="GO" id="GO:0006230">
    <property type="term" value="P:TMP biosynthetic process"/>
    <property type="evidence" value="ECO:0007669"/>
    <property type="project" value="InterPro"/>
</dbReference>
<dbReference type="HAMAP" id="MF_04029">
    <property type="entry name" value="HSV_KITH"/>
    <property type="match status" value="1"/>
</dbReference>
<proteinExistence type="inferred from homology"/>
<keyword evidence="5 7" id="KW-0418">Kinase</keyword>
<organism evidence="7">
    <name type="scientific">Anatid alphaherpesvirus 2</name>
    <dbReference type="NCBI Taxonomy" id="3080522"/>
    <lineage>
        <taxon>Viruses</taxon>
        <taxon>Duplodnaviria</taxon>
        <taxon>Heunggongvirae</taxon>
        <taxon>Peploviricota</taxon>
        <taxon>Herviviricetes</taxon>
        <taxon>Herpesvirales</taxon>
        <taxon>Orthoherpesviridae</taxon>
        <taxon>Alphaherpesvirinae</taxon>
    </lineage>
</organism>
<name>A0AAU0K6N8_9ALPH</name>
<dbReference type="EMBL" id="OR540300">
    <property type="protein sequence ID" value="WOL23302.1"/>
    <property type="molecule type" value="Genomic_DNA"/>
</dbReference>
<dbReference type="Pfam" id="PF00693">
    <property type="entry name" value="Herpes_TK"/>
    <property type="match status" value="1"/>
</dbReference>
<evidence type="ECO:0000256" key="4">
    <source>
        <dbReference type="ARBA" id="ARBA00022741"/>
    </source>
</evidence>
<evidence type="ECO:0000256" key="1">
    <source>
        <dbReference type="ARBA" id="ARBA00022518"/>
    </source>
</evidence>
<evidence type="ECO:0000256" key="2">
    <source>
        <dbReference type="ARBA" id="ARBA00022634"/>
    </source>
</evidence>
<dbReference type="GO" id="GO:0004797">
    <property type="term" value="F:thymidine kinase activity"/>
    <property type="evidence" value="ECO:0007669"/>
    <property type="project" value="InterPro"/>
</dbReference>
<dbReference type="GO" id="GO:0071897">
    <property type="term" value="P:DNA biosynthetic process"/>
    <property type="evidence" value="ECO:0007669"/>
    <property type="project" value="UniProtKB-KW"/>
</dbReference>
<evidence type="ECO:0000313" key="7">
    <source>
        <dbReference type="EMBL" id="WOL23302.1"/>
    </source>
</evidence>